<sequence>MSARNTDLYPKSPSVDSVGIAQDGNHFEFGHFTVLEYLERTEVGDFPYSEEDAYRSFAQTSINYLLLPHFDRVPTIVDTVGEAYAKERNQRHPFYKFAAYTLLGRQRTTTSYPIHLRVLEEESVLEPLKRLFDVHKIGNFRA</sequence>
<dbReference type="EMBL" id="JAAOAS010000120">
    <property type="protein sequence ID" value="KAF5592388.1"/>
    <property type="molecule type" value="Genomic_DNA"/>
</dbReference>
<protein>
    <submittedName>
        <fullName evidence="1">Uncharacterized protein</fullName>
    </submittedName>
</protein>
<evidence type="ECO:0000313" key="1">
    <source>
        <dbReference type="EMBL" id="KAF5592388.1"/>
    </source>
</evidence>
<keyword evidence="2" id="KW-1185">Reference proteome</keyword>
<dbReference type="OrthoDB" id="194358at2759"/>
<evidence type="ECO:0000313" key="2">
    <source>
        <dbReference type="Proteomes" id="UP000546213"/>
    </source>
</evidence>
<proteinExistence type="predicted"/>
<name>A0A8H5P9C5_9HYPO</name>
<accession>A0A8H5P9C5</accession>
<organism evidence="1 2">
    <name type="scientific">Fusarium pseudocircinatum</name>
    <dbReference type="NCBI Taxonomy" id="56676"/>
    <lineage>
        <taxon>Eukaryota</taxon>
        <taxon>Fungi</taxon>
        <taxon>Dikarya</taxon>
        <taxon>Ascomycota</taxon>
        <taxon>Pezizomycotina</taxon>
        <taxon>Sordariomycetes</taxon>
        <taxon>Hypocreomycetidae</taxon>
        <taxon>Hypocreales</taxon>
        <taxon>Nectriaceae</taxon>
        <taxon>Fusarium</taxon>
        <taxon>Fusarium fujikuroi species complex</taxon>
    </lineage>
</organism>
<gene>
    <name evidence="1" type="ORF">FPCIR_5709</name>
</gene>
<comment type="caution">
    <text evidence="1">The sequence shown here is derived from an EMBL/GenBank/DDBJ whole genome shotgun (WGS) entry which is preliminary data.</text>
</comment>
<dbReference type="Proteomes" id="UP000546213">
    <property type="component" value="Unassembled WGS sequence"/>
</dbReference>
<dbReference type="AlphaFoldDB" id="A0A8H5P9C5"/>
<reference evidence="1 2" key="1">
    <citation type="submission" date="2020-05" db="EMBL/GenBank/DDBJ databases">
        <title>Identification and distribution of gene clusters putatively required for synthesis of sphingolipid metabolism inhibitors in phylogenetically diverse species of the filamentous fungus Fusarium.</title>
        <authorList>
            <person name="Kim H.-S."/>
            <person name="Busman M."/>
            <person name="Brown D.W."/>
            <person name="Divon H."/>
            <person name="Uhlig S."/>
            <person name="Proctor R.H."/>
        </authorList>
    </citation>
    <scope>NUCLEOTIDE SEQUENCE [LARGE SCALE GENOMIC DNA]</scope>
    <source>
        <strain evidence="1 2">NRRL 36939</strain>
    </source>
</reference>